<evidence type="ECO:0000313" key="1">
    <source>
        <dbReference type="EMBL" id="MCI79339.1"/>
    </source>
</evidence>
<keyword evidence="2" id="KW-1185">Reference proteome</keyword>
<proteinExistence type="predicted"/>
<evidence type="ECO:0000313" key="2">
    <source>
        <dbReference type="Proteomes" id="UP000265520"/>
    </source>
</evidence>
<name>A0A392UWG5_9FABA</name>
<organism evidence="1 2">
    <name type="scientific">Trifolium medium</name>
    <dbReference type="NCBI Taxonomy" id="97028"/>
    <lineage>
        <taxon>Eukaryota</taxon>
        <taxon>Viridiplantae</taxon>
        <taxon>Streptophyta</taxon>
        <taxon>Embryophyta</taxon>
        <taxon>Tracheophyta</taxon>
        <taxon>Spermatophyta</taxon>
        <taxon>Magnoliopsida</taxon>
        <taxon>eudicotyledons</taxon>
        <taxon>Gunneridae</taxon>
        <taxon>Pentapetalae</taxon>
        <taxon>rosids</taxon>
        <taxon>fabids</taxon>
        <taxon>Fabales</taxon>
        <taxon>Fabaceae</taxon>
        <taxon>Papilionoideae</taxon>
        <taxon>50 kb inversion clade</taxon>
        <taxon>NPAAA clade</taxon>
        <taxon>Hologalegina</taxon>
        <taxon>IRL clade</taxon>
        <taxon>Trifolieae</taxon>
        <taxon>Trifolium</taxon>
    </lineage>
</organism>
<protein>
    <submittedName>
        <fullName evidence="1">Uncharacterized protein</fullName>
    </submittedName>
</protein>
<comment type="caution">
    <text evidence="1">The sequence shown here is derived from an EMBL/GenBank/DDBJ whole genome shotgun (WGS) entry which is preliminary data.</text>
</comment>
<accession>A0A392UWG5</accession>
<dbReference type="AlphaFoldDB" id="A0A392UWG5"/>
<feature type="non-terminal residue" evidence="1">
    <location>
        <position position="67"/>
    </location>
</feature>
<sequence>MGCPTWPIKGTIGPAMGVYISSHSQESNVLNSSYSLTLCISVLSSDLSIRMPAGTTPPPVDVAAYDD</sequence>
<reference evidence="1 2" key="1">
    <citation type="journal article" date="2018" name="Front. Plant Sci.">
        <title>Red Clover (Trifolium pratense) and Zigzag Clover (T. medium) - A Picture of Genomic Similarities and Differences.</title>
        <authorList>
            <person name="Dluhosova J."/>
            <person name="Istvanek J."/>
            <person name="Nedelnik J."/>
            <person name="Repkova J."/>
        </authorList>
    </citation>
    <scope>NUCLEOTIDE SEQUENCE [LARGE SCALE GENOMIC DNA]</scope>
    <source>
        <strain evidence="2">cv. 10/8</strain>
        <tissue evidence="1">Leaf</tissue>
    </source>
</reference>
<dbReference type="EMBL" id="LXQA010971664">
    <property type="protein sequence ID" value="MCI79339.1"/>
    <property type="molecule type" value="Genomic_DNA"/>
</dbReference>
<dbReference type="Proteomes" id="UP000265520">
    <property type="component" value="Unassembled WGS sequence"/>
</dbReference>